<gene>
    <name evidence="4" type="ORF">ORQ98_08660</name>
</gene>
<accession>A0ABT5U6Q5</accession>
<name>A0ABT5U6Q5_9GAMM</name>
<comment type="caution">
    <text evidence="4">The sequence shown here is derived from an EMBL/GenBank/DDBJ whole genome shotgun (WGS) entry which is preliminary data.</text>
</comment>
<keyword evidence="2" id="KW-0732">Signal</keyword>
<proteinExistence type="inferred from homology"/>
<dbReference type="SMART" id="SM00062">
    <property type="entry name" value="PBPb"/>
    <property type="match status" value="1"/>
</dbReference>
<evidence type="ECO:0000259" key="3">
    <source>
        <dbReference type="SMART" id="SM00062"/>
    </source>
</evidence>
<dbReference type="Gene3D" id="3.40.190.10">
    <property type="entry name" value="Periplasmic binding protein-like II"/>
    <property type="match status" value="2"/>
</dbReference>
<evidence type="ECO:0000313" key="4">
    <source>
        <dbReference type="EMBL" id="MDE1462041.1"/>
    </source>
</evidence>
<evidence type="ECO:0000313" key="5">
    <source>
        <dbReference type="Proteomes" id="UP001528823"/>
    </source>
</evidence>
<evidence type="ECO:0000256" key="2">
    <source>
        <dbReference type="ARBA" id="ARBA00022729"/>
    </source>
</evidence>
<dbReference type="PANTHER" id="PTHR35936">
    <property type="entry name" value="MEMBRANE-BOUND LYTIC MUREIN TRANSGLYCOSYLASE F"/>
    <property type="match status" value="1"/>
</dbReference>
<dbReference type="RefSeq" id="WP_274688400.1">
    <property type="nucleotide sequence ID" value="NZ_JAPMOU010000008.1"/>
</dbReference>
<dbReference type="SUPFAM" id="SSF53850">
    <property type="entry name" value="Periplasmic binding protein-like II"/>
    <property type="match status" value="1"/>
</dbReference>
<dbReference type="Pfam" id="PF00497">
    <property type="entry name" value="SBP_bac_3"/>
    <property type="match status" value="1"/>
</dbReference>
<protein>
    <submittedName>
        <fullName evidence="4">Transporter substrate-binding domain-containing protein</fullName>
    </submittedName>
</protein>
<feature type="domain" description="Solute-binding protein family 3/N-terminal" evidence="3">
    <location>
        <begin position="26"/>
        <end position="257"/>
    </location>
</feature>
<dbReference type="EMBL" id="JAPMOU010000008">
    <property type="protein sequence ID" value="MDE1462041.1"/>
    <property type="molecule type" value="Genomic_DNA"/>
</dbReference>
<sequence>MNHSYALTIFLFSISGIALGQCEKNKYQMGYASFSPYMYKGEMGKVTGLDYELTQAVFKIAGCRIDFVHMPWARIIIQIQEGKLDMTGLASKTAEREQYAIFSDSYRYEEGRLLIRKNETQKWPLKTLGNVVNFNMRIGTIIGAWQGKEFAKLMDNNNFKKLIINVADHSDRYAMLLSNRIDALLSDRLYMLSEIRKKGLMEQVELHPYIVRKTPVHYMFSKKTVPVKDVELINQALNKFMNTEHYKQLFLVELKNSKTP</sequence>
<evidence type="ECO:0000256" key="1">
    <source>
        <dbReference type="ARBA" id="ARBA00010333"/>
    </source>
</evidence>
<keyword evidence="5" id="KW-1185">Reference proteome</keyword>
<organism evidence="4 5">
    <name type="scientific">Spartinivicinus poritis</name>
    <dbReference type="NCBI Taxonomy" id="2994640"/>
    <lineage>
        <taxon>Bacteria</taxon>
        <taxon>Pseudomonadati</taxon>
        <taxon>Pseudomonadota</taxon>
        <taxon>Gammaproteobacteria</taxon>
        <taxon>Oceanospirillales</taxon>
        <taxon>Zooshikellaceae</taxon>
        <taxon>Spartinivicinus</taxon>
    </lineage>
</organism>
<dbReference type="Proteomes" id="UP001528823">
    <property type="component" value="Unassembled WGS sequence"/>
</dbReference>
<dbReference type="PANTHER" id="PTHR35936:SF35">
    <property type="entry name" value="L-CYSTINE-BINDING PROTEIN TCYJ"/>
    <property type="match status" value="1"/>
</dbReference>
<dbReference type="InterPro" id="IPR001638">
    <property type="entry name" value="Solute-binding_3/MltF_N"/>
</dbReference>
<reference evidence="4 5" key="1">
    <citation type="submission" date="2022-11" db="EMBL/GenBank/DDBJ databases">
        <title>Spartinivicinus poritis sp. nov., isolated from scleractinian coral Porites lutea.</title>
        <authorList>
            <person name="Zhang G."/>
            <person name="Cai L."/>
            <person name="Wei Q."/>
        </authorList>
    </citation>
    <scope>NUCLEOTIDE SEQUENCE [LARGE SCALE GENOMIC DNA]</scope>
    <source>
        <strain evidence="4 5">A2-2</strain>
    </source>
</reference>
<comment type="similarity">
    <text evidence="1">Belongs to the bacterial solute-binding protein 3 family.</text>
</comment>